<comment type="caution">
    <text evidence="1">The sequence shown here is derived from an EMBL/GenBank/DDBJ whole genome shotgun (WGS) entry which is preliminary data.</text>
</comment>
<organism evidence="1 2">
    <name type="scientific">Candidatus Viridilinea halotolerans</name>
    <dbReference type="NCBI Taxonomy" id="2491704"/>
    <lineage>
        <taxon>Bacteria</taxon>
        <taxon>Bacillati</taxon>
        <taxon>Chloroflexota</taxon>
        <taxon>Chloroflexia</taxon>
        <taxon>Chloroflexales</taxon>
        <taxon>Chloroflexineae</taxon>
        <taxon>Oscillochloridaceae</taxon>
        <taxon>Candidatus Viridilinea</taxon>
    </lineage>
</organism>
<protein>
    <submittedName>
        <fullName evidence="1">Uncharacterized protein</fullName>
    </submittedName>
</protein>
<sequence>MSISRLIGRIIIALTIPLFITACGASSVAVIEEPRPTITPMAAAPTAGPTSTLVPDFISPLSLPEAHEATSLVLEGRYAAAVGILRPLLLNYRHKNNPRYAPDVRTLQEQLASVYLAWGRSTIEGSSGDLRTLSIAYDRLSDGVIIAPLAGPTRSALMQERDLAGMIIAGARSFEQLNTALAASARPTELRSSAEQLVETLSRINEQRADYPGLQPLYNDVLLTTAKLYEDDPGAAQDEQIDALRRALELCRQAAAAANPPAEAVVCAERLSERIILP</sequence>
<dbReference type="PROSITE" id="PS51257">
    <property type="entry name" value="PROKAR_LIPOPROTEIN"/>
    <property type="match status" value="1"/>
</dbReference>
<proteinExistence type="predicted"/>
<evidence type="ECO:0000313" key="1">
    <source>
        <dbReference type="EMBL" id="RRR68760.1"/>
    </source>
</evidence>
<reference evidence="1 2" key="1">
    <citation type="submission" date="2018-12" db="EMBL/GenBank/DDBJ databases">
        <title>Genome Sequence of Candidatus Viridilinea halotolerans isolated from saline sulfide-rich spring.</title>
        <authorList>
            <person name="Grouzdev D.S."/>
            <person name="Burganskaya E.I."/>
            <person name="Krutkina M.S."/>
            <person name="Sukhacheva M.V."/>
            <person name="Gorlenko V.M."/>
        </authorList>
    </citation>
    <scope>NUCLEOTIDE SEQUENCE [LARGE SCALE GENOMIC DNA]</scope>
    <source>
        <strain evidence="1">Chok-6</strain>
    </source>
</reference>
<accession>A0A426TUF0</accession>
<evidence type="ECO:0000313" key="2">
    <source>
        <dbReference type="Proteomes" id="UP000280307"/>
    </source>
</evidence>
<dbReference type="Proteomes" id="UP000280307">
    <property type="component" value="Unassembled WGS sequence"/>
</dbReference>
<dbReference type="EMBL" id="RSAS01000695">
    <property type="protein sequence ID" value="RRR68760.1"/>
    <property type="molecule type" value="Genomic_DNA"/>
</dbReference>
<dbReference type="AlphaFoldDB" id="A0A426TUF0"/>
<gene>
    <name evidence="1" type="ORF">EI684_17160</name>
</gene>
<name>A0A426TUF0_9CHLR</name>